<dbReference type="GO" id="GO:0048046">
    <property type="term" value="C:apoplast"/>
    <property type="evidence" value="ECO:0007669"/>
    <property type="project" value="UniProtKB-SubCell"/>
</dbReference>
<keyword evidence="5 14" id="KW-0964">Secreted</keyword>
<organism evidence="16 17">
    <name type="scientific">Microthlaspi erraticum</name>
    <dbReference type="NCBI Taxonomy" id="1685480"/>
    <lineage>
        <taxon>Eukaryota</taxon>
        <taxon>Viridiplantae</taxon>
        <taxon>Streptophyta</taxon>
        <taxon>Embryophyta</taxon>
        <taxon>Tracheophyta</taxon>
        <taxon>Spermatophyta</taxon>
        <taxon>Magnoliopsida</taxon>
        <taxon>eudicotyledons</taxon>
        <taxon>Gunneridae</taxon>
        <taxon>Pentapetalae</taxon>
        <taxon>rosids</taxon>
        <taxon>malvids</taxon>
        <taxon>Brassicales</taxon>
        <taxon>Brassicaceae</taxon>
        <taxon>Coluteocarpeae</taxon>
        <taxon>Microthlaspi</taxon>
    </lineage>
</organism>
<dbReference type="Pfam" id="PF00190">
    <property type="entry name" value="Cupin_1"/>
    <property type="match status" value="1"/>
</dbReference>
<evidence type="ECO:0000256" key="5">
    <source>
        <dbReference type="ARBA" id="ARBA00022525"/>
    </source>
</evidence>
<evidence type="ECO:0000256" key="8">
    <source>
        <dbReference type="ARBA" id="ARBA00023157"/>
    </source>
</evidence>
<dbReference type="SUPFAM" id="SSF51182">
    <property type="entry name" value="RmlC-like cupins"/>
    <property type="match status" value="1"/>
</dbReference>
<evidence type="ECO:0000256" key="12">
    <source>
        <dbReference type="PIRSR" id="PIRSR601929-2"/>
    </source>
</evidence>
<evidence type="ECO:0000259" key="15">
    <source>
        <dbReference type="SMART" id="SM00835"/>
    </source>
</evidence>
<evidence type="ECO:0000313" key="16">
    <source>
        <dbReference type="EMBL" id="CAA7055502.1"/>
    </source>
</evidence>
<feature type="signal peptide" evidence="14">
    <location>
        <begin position="1"/>
        <end position="24"/>
    </location>
</feature>
<dbReference type="Proteomes" id="UP000467841">
    <property type="component" value="Unassembled WGS sequence"/>
</dbReference>
<reference evidence="16" key="1">
    <citation type="submission" date="2020-01" db="EMBL/GenBank/DDBJ databases">
        <authorList>
            <person name="Mishra B."/>
        </authorList>
    </citation>
    <scope>NUCLEOTIDE SEQUENCE [LARGE SCALE GENOMIC DNA]</scope>
</reference>
<evidence type="ECO:0000256" key="10">
    <source>
        <dbReference type="ARBA" id="ARBA00023211"/>
    </source>
</evidence>
<feature type="disulfide bond" evidence="13">
    <location>
        <begin position="34"/>
        <end position="51"/>
    </location>
</feature>
<evidence type="ECO:0000256" key="1">
    <source>
        <dbReference type="ARBA" id="ARBA00003629"/>
    </source>
</evidence>
<protein>
    <recommendedName>
        <fullName evidence="14">Germin-like protein</fullName>
    </recommendedName>
</protein>
<dbReference type="InterPro" id="IPR001929">
    <property type="entry name" value="Germin"/>
</dbReference>
<comment type="subcellular location">
    <subcellularLocation>
        <location evidence="2 14">Secreted</location>
        <location evidence="2 14">Extracellular space</location>
        <location evidence="2 14">Apoplast</location>
    </subcellularLocation>
</comment>
<feature type="binding site" evidence="12">
    <location>
        <position position="115"/>
    </location>
    <ligand>
        <name>Mn(2+)</name>
        <dbReference type="ChEBI" id="CHEBI:29035"/>
    </ligand>
</feature>
<dbReference type="GO" id="GO:0030145">
    <property type="term" value="F:manganese ion binding"/>
    <property type="evidence" value="ECO:0007669"/>
    <property type="project" value="UniProtKB-UniRule"/>
</dbReference>
<evidence type="ECO:0000256" key="11">
    <source>
        <dbReference type="PIRSR" id="PIRSR601929-1"/>
    </source>
</evidence>
<evidence type="ECO:0000256" key="3">
    <source>
        <dbReference type="ARBA" id="ARBA00007456"/>
    </source>
</evidence>
<feature type="chain" id="PRO_5025706353" description="Germin-like protein" evidence="14">
    <location>
        <begin position="25"/>
        <end position="219"/>
    </location>
</feature>
<comment type="similarity">
    <text evidence="3 14">Belongs to the germin family.</text>
</comment>
<dbReference type="Gene3D" id="2.60.120.10">
    <property type="entry name" value="Jelly Rolls"/>
    <property type="match status" value="1"/>
</dbReference>
<dbReference type="OrthoDB" id="1921208at2759"/>
<evidence type="ECO:0000256" key="14">
    <source>
        <dbReference type="RuleBase" id="RU366015"/>
    </source>
</evidence>
<evidence type="ECO:0000256" key="13">
    <source>
        <dbReference type="PIRSR" id="PIRSR601929-3"/>
    </source>
</evidence>
<evidence type="ECO:0000256" key="2">
    <source>
        <dbReference type="ARBA" id="ARBA00004271"/>
    </source>
</evidence>
<dbReference type="InterPro" id="IPR014710">
    <property type="entry name" value="RmlC-like_jellyroll"/>
</dbReference>
<evidence type="ECO:0000256" key="7">
    <source>
        <dbReference type="ARBA" id="ARBA00022729"/>
    </source>
</evidence>
<comment type="caution">
    <text evidence="16">The sequence shown here is derived from an EMBL/GenBank/DDBJ whole genome shotgun (WGS) entry which is preliminary data.</text>
</comment>
<accession>A0A6D2L6H4</accession>
<dbReference type="PRINTS" id="PR00325">
    <property type="entry name" value="GERMIN"/>
</dbReference>
<dbReference type="InterPro" id="IPR019780">
    <property type="entry name" value="Germin_Mn-BS"/>
</dbReference>
<evidence type="ECO:0000256" key="4">
    <source>
        <dbReference type="ARBA" id="ARBA00022523"/>
    </source>
</evidence>
<dbReference type="EMBL" id="CACVBM020001607">
    <property type="protein sequence ID" value="CAA7055502.1"/>
    <property type="molecule type" value="Genomic_DNA"/>
</dbReference>
<keyword evidence="6 11" id="KW-0479">Metal-binding</keyword>
<keyword evidence="4 14" id="KW-0052">Apoplast</keyword>
<feature type="binding site" evidence="12">
    <location>
        <position position="113"/>
    </location>
    <ligand>
        <name>Mn(2+)</name>
        <dbReference type="ChEBI" id="CHEBI:29035"/>
    </ligand>
</feature>
<keyword evidence="10 11" id="KW-0464">Manganese</keyword>
<dbReference type="PROSITE" id="PS00725">
    <property type="entry name" value="GERMIN"/>
    <property type="match status" value="1"/>
</dbReference>
<keyword evidence="8 13" id="KW-1015">Disulfide bond</keyword>
<dbReference type="AlphaFoldDB" id="A0A6D2L6H4"/>
<evidence type="ECO:0000313" key="17">
    <source>
        <dbReference type="Proteomes" id="UP000467841"/>
    </source>
</evidence>
<dbReference type="FunFam" id="2.60.120.10:FF:000005">
    <property type="entry name" value="Germin-like protein subfamily 1 member 8"/>
    <property type="match status" value="1"/>
</dbReference>
<keyword evidence="9" id="KW-0325">Glycoprotein</keyword>
<comment type="function">
    <text evidence="1">May play a role in plant defense. Probably has no oxalate oxidase activity even if the active site is conserved.</text>
</comment>
<feature type="domain" description="Cupin type-1" evidence="15">
    <location>
        <begin position="65"/>
        <end position="213"/>
    </location>
</feature>
<evidence type="ECO:0000256" key="9">
    <source>
        <dbReference type="ARBA" id="ARBA00023180"/>
    </source>
</evidence>
<evidence type="ECO:0000256" key="6">
    <source>
        <dbReference type="ARBA" id="ARBA00022723"/>
    </source>
</evidence>
<proteinExistence type="inferred from homology"/>
<feature type="binding site" evidence="11">
    <location>
        <position position="120"/>
    </location>
    <ligand>
        <name>oxalate</name>
        <dbReference type="ChEBI" id="CHEBI:30623"/>
    </ligand>
</feature>
<feature type="binding site" evidence="11">
    <location>
        <position position="115"/>
    </location>
    <ligand>
        <name>oxalate</name>
        <dbReference type="ChEBI" id="CHEBI:30623"/>
    </ligand>
</feature>
<dbReference type="InterPro" id="IPR006045">
    <property type="entry name" value="Cupin_1"/>
</dbReference>
<dbReference type="SMART" id="SM00835">
    <property type="entry name" value="Cupin_1"/>
    <property type="match status" value="1"/>
</dbReference>
<keyword evidence="17" id="KW-1185">Reference proteome</keyword>
<gene>
    <name evidence="16" type="ORF">MERR_LOCUS42738</name>
</gene>
<name>A0A6D2L6H4_9BRAS</name>
<dbReference type="CDD" id="cd02241">
    <property type="entry name" value="cupin_OxOx"/>
    <property type="match status" value="1"/>
</dbReference>
<dbReference type="InterPro" id="IPR011051">
    <property type="entry name" value="RmlC_Cupin_sf"/>
</dbReference>
<sequence>MSMKSISFLASLSLFALTFQFAIAADPSQLQDFCVATNSPVNGVYVNGEFCKDPAHVTADDFFFPGLNVRKSTNNQIGSTVTFGYVNNVPGLNTLGLSFARADIGVNGQVKPHIHPRASEIFGVAEGTILAGFISSDQRFFTKILHVGDVMVFPQGLIHITANVGNVPAVAFVGLNSQDPGVIFVAENVFGSNPPINATILAKAFQLNVTTVMELQAKF</sequence>
<dbReference type="PANTHER" id="PTHR31238">
    <property type="entry name" value="GERMIN-LIKE PROTEIN SUBFAMILY 3 MEMBER 3"/>
    <property type="match status" value="1"/>
</dbReference>
<keyword evidence="7 14" id="KW-0732">Signal</keyword>
<feature type="binding site" evidence="12">
    <location>
        <position position="120"/>
    </location>
    <ligand>
        <name>Mn(2+)</name>
        <dbReference type="ChEBI" id="CHEBI:29035"/>
    </ligand>
</feature>
<feature type="binding site" evidence="12">
    <location>
        <position position="159"/>
    </location>
    <ligand>
        <name>Mn(2+)</name>
        <dbReference type="ChEBI" id="CHEBI:29035"/>
    </ligand>
</feature>